<dbReference type="Proteomes" id="UP001313282">
    <property type="component" value="Unassembled WGS sequence"/>
</dbReference>
<evidence type="ECO:0000313" key="1">
    <source>
        <dbReference type="EMBL" id="KAK6356043.1"/>
    </source>
</evidence>
<protein>
    <submittedName>
        <fullName evidence="1">Uncharacterized protein</fullName>
    </submittedName>
</protein>
<dbReference type="PANTHER" id="PTHR42034">
    <property type="entry name" value="CHROMOSOME 7, WHOLE GENOME SHOTGUN SEQUENCE-RELATED"/>
    <property type="match status" value="1"/>
</dbReference>
<dbReference type="EMBL" id="JAVHNR010000001">
    <property type="protein sequence ID" value="KAK6356043.1"/>
    <property type="molecule type" value="Genomic_DNA"/>
</dbReference>
<dbReference type="InterPro" id="IPR023213">
    <property type="entry name" value="CAT-like_dom_sf"/>
</dbReference>
<dbReference type="PANTHER" id="PTHR42034:SF1">
    <property type="entry name" value="CONDENSATION DOMAIN-CONTAINING PROTEIN"/>
    <property type="match status" value="1"/>
</dbReference>
<dbReference type="AlphaFoldDB" id="A0AAN8MZN9"/>
<dbReference type="Gene3D" id="3.30.559.10">
    <property type="entry name" value="Chloramphenicol acetyltransferase-like domain"/>
    <property type="match status" value="1"/>
</dbReference>
<proteinExistence type="predicted"/>
<sequence length="450" mass="49627">MVHMDPNLSQLTLTVGLELPGNTNYSAEAVKAAWISARAESPVIACTVVNEGMQYQVPTEDELIEWAEATVSIDRSGRNGREMATTTTMPESTTLYFFPEAREIAINARHELCDSIALLLLANTVLKHLRTGSGSSDMYKIGEEVARLPSSAFRSVDGQDSLSSEGIAKAHHTVNQYLDKSATTLMTPTRLAEIRGATPYLPQGRFEHQFSEAESATIFKICRAKGITLTAAIWAAYAQAVLEYSGKNAGNVACSIPINVRGRFQGRPQDRATGNGNISNQAIISAYTNRFVDTNTDFIGWAKDSQRELGGWRNREDSLQIFQYLSGVLKEQIATDLKAGIVYPTSLFISNVGVSEDYITEPINDVWFNAMISTAWNTGILILTTHGKIRLETFYNRAFHHEGEIGNFMNMLVGHLRKGLGVVVVPDRGFGGVDPSFRENEKFLRISCRL</sequence>
<name>A0AAN8MZN9_9PEZI</name>
<organism evidence="1 2">
    <name type="scientific">Orbilia javanica</name>
    <dbReference type="NCBI Taxonomy" id="47235"/>
    <lineage>
        <taxon>Eukaryota</taxon>
        <taxon>Fungi</taxon>
        <taxon>Dikarya</taxon>
        <taxon>Ascomycota</taxon>
        <taxon>Pezizomycotina</taxon>
        <taxon>Orbiliomycetes</taxon>
        <taxon>Orbiliales</taxon>
        <taxon>Orbiliaceae</taxon>
        <taxon>Orbilia</taxon>
    </lineage>
</organism>
<evidence type="ECO:0000313" key="2">
    <source>
        <dbReference type="Proteomes" id="UP001313282"/>
    </source>
</evidence>
<keyword evidence="2" id="KW-1185">Reference proteome</keyword>
<accession>A0AAN8MZN9</accession>
<comment type="caution">
    <text evidence="1">The sequence shown here is derived from an EMBL/GenBank/DDBJ whole genome shotgun (WGS) entry which is preliminary data.</text>
</comment>
<dbReference type="Gene3D" id="3.30.559.30">
    <property type="entry name" value="Nonribosomal peptide synthetase, condensation domain"/>
    <property type="match status" value="1"/>
</dbReference>
<dbReference type="SUPFAM" id="SSF52777">
    <property type="entry name" value="CoA-dependent acyltransferases"/>
    <property type="match status" value="1"/>
</dbReference>
<gene>
    <name evidence="1" type="ORF">TWF718_000417</name>
</gene>
<reference evidence="1 2" key="1">
    <citation type="submission" date="2019-10" db="EMBL/GenBank/DDBJ databases">
        <authorList>
            <person name="Palmer J.M."/>
        </authorList>
    </citation>
    <scope>NUCLEOTIDE SEQUENCE [LARGE SCALE GENOMIC DNA]</scope>
    <source>
        <strain evidence="1 2">TWF718</strain>
    </source>
</reference>